<dbReference type="InterPro" id="IPR036291">
    <property type="entry name" value="NAD(P)-bd_dom_sf"/>
</dbReference>
<dbReference type="NCBIfam" id="TIGR02622">
    <property type="entry name" value="CDP_4_6_dhtase"/>
    <property type="match status" value="1"/>
</dbReference>
<feature type="domain" description="NAD(P)-binding" evidence="1">
    <location>
        <begin position="18"/>
        <end position="324"/>
    </location>
</feature>
<protein>
    <submittedName>
        <fullName evidence="2">CDP-glucose 4,6-dehydratase</fullName>
    </submittedName>
</protein>
<reference evidence="2 3" key="1">
    <citation type="submission" date="2017-10" db="EMBL/GenBank/DDBJ databases">
        <title>Genome announcement of Methylocella silvestris TVC from permafrost.</title>
        <authorList>
            <person name="Wang J."/>
            <person name="Geng K."/>
            <person name="Ul-Haque F."/>
            <person name="Crombie A.T."/>
            <person name="Street L.E."/>
            <person name="Wookey P.A."/>
            <person name="Murrell J.C."/>
            <person name="Pratscher J."/>
        </authorList>
    </citation>
    <scope>NUCLEOTIDE SEQUENCE [LARGE SCALE GENOMIC DNA]</scope>
    <source>
        <strain evidence="2 3">TVC</strain>
    </source>
</reference>
<proteinExistence type="predicted"/>
<sequence>MEDVVIPSSSFWAGKRVLLTGHTGFKGSWASLWLRKLGADVFGLALEPDTQPALWNLLGRPFLDGSLGDIRNSAVVNALFDARQPEIVIHMAAQALVHPSYADPVTTFSTNIMGLIHVLEAARRTPSVRAFVNVTSDKCYENREQIWAYREDEPMGGSDPYSASKGCAELVTASYRRSFFNLPQGPRLASGRAGNVIGGGDWSEDRLVADCVRAFQTGSLVLLRNPLATRPWQFVLEPISGYLALAQALYERGSEVAEGWNFAPPDEDAWTVGRVVERLIDAWGSGASWAPDKDMRAKEAMLLRVDATKARLRLGWRPRLPLTEALGWTVDWHKAVAAGEPALDVTIRQIECFEKLLPA</sequence>
<dbReference type="Pfam" id="PF16363">
    <property type="entry name" value="GDP_Man_Dehyd"/>
    <property type="match status" value="1"/>
</dbReference>
<dbReference type="SUPFAM" id="SSF51735">
    <property type="entry name" value="NAD(P)-binding Rossmann-fold domains"/>
    <property type="match status" value="1"/>
</dbReference>
<comment type="caution">
    <text evidence="2">The sequence shown here is derived from an EMBL/GenBank/DDBJ whole genome shotgun (WGS) entry which is preliminary data.</text>
</comment>
<evidence type="ECO:0000313" key="3">
    <source>
        <dbReference type="Proteomes" id="UP000236286"/>
    </source>
</evidence>
<dbReference type="AlphaFoldDB" id="A0A2J7TE25"/>
<organism evidence="2 3">
    <name type="scientific">Methylocella silvestris</name>
    <dbReference type="NCBI Taxonomy" id="199596"/>
    <lineage>
        <taxon>Bacteria</taxon>
        <taxon>Pseudomonadati</taxon>
        <taxon>Pseudomonadota</taxon>
        <taxon>Alphaproteobacteria</taxon>
        <taxon>Hyphomicrobiales</taxon>
        <taxon>Beijerinckiaceae</taxon>
        <taxon>Methylocella</taxon>
    </lineage>
</organism>
<dbReference type="PANTHER" id="PTHR43000">
    <property type="entry name" value="DTDP-D-GLUCOSE 4,6-DEHYDRATASE-RELATED"/>
    <property type="match status" value="1"/>
</dbReference>
<dbReference type="Gene3D" id="3.40.50.720">
    <property type="entry name" value="NAD(P)-binding Rossmann-like Domain"/>
    <property type="match status" value="1"/>
</dbReference>
<dbReference type="OrthoDB" id="9801785at2"/>
<dbReference type="Gene3D" id="3.90.25.10">
    <property type="entry name" value="UDP-galactose 4-epimerase, domain 1"/>
    <property type="match status" value="1"/>
</dbReference>
<dbReference type="CDD" id="cd05252">
    <property type="entry name" value="CDP_GD_SDR_e"/>
    <property type="match status" value="1"/>
</dbReference>
<evidence type="ECO:0000259" key="1">
    <source>
        <dbReference type="Pfam" id="PF16363"/>
    </source>
</evidence>
<dbReference type="EMBL" id="PDZR01000020">
    <property type="protein sequence ID" value="PNG25027.1"/>
    <property type="molecule type" value="Genomic_DNA"/>
</dbReference>
<dbReference type="Proteomes" id="UP000236286">
    <property type="component" value="Unassembled WGS sequence"/>
</dbReference>
<dbReference type="InterPro" id="IPR016040">
    <property type="entry name" value="NAD(P)-bd_dom"/>
</dbReference>
<name>A0A2J7TE25_METSI</name>
<accession>A0A2J7TE25</accession>
<dbReference type="InterPro" id="IPR013445">
    <property type="entry name" value="CDP_4_6_deHydtase"/>
</dbReference>
<gene>
    <name evidence="2" type="primary">rfbG</name>
    <name evidence="2" type="ORF">CR492_15360</name>
</gene>
<evidence type="ECO:0000313" key="2">
    <source>
        <dbReference type="EMBL" id="PNG25027.1"/>
    </source>
</evidence>